<evidence type="ECO:0000256" key="5">
    <source>
        <dbReference type="ARBA" id="ARBA00015162"/>
    </source>
</evidence>
<comment type="function">
    <text evidence="1">May be involved in a process influencing telomere capping.</text>
</comment>
<dbReference type="Proteomes" id="UP000325313">
    <property type="component" value="Unassembled WGS sequence"/>
</dbReference>
<evidence type="ECO:0000256" key="6">
    <source>
        <dbReference type="ARBA" id="ARBA00022490"/>
    </source>
</evidence>
<evidence type="ECO:0000259" key="9">
    <source>
        <dbReference type="SMART" id="SM01312"/>
    </source>
</evidence>
<keyword evidence="7" id="KW-0539">Nucleus</keyword>
<accession>A0A5B0S9H9</accession>
<gene>
    <name evidence="10" type="ORF">PGTUg99_006363</name>
</gene>
<keyword evidence="6" id="KW-0963">Cytoplasm</keyword>
<dbReference type="AlphaFoldDB" id="A0A5B0S9H9"/>
<evidence type="ECO:0000313" key="11">
    <source>
        <dbReference type="Proteomes" id="UP000325313"/>
    </source>
</evidence>
<feature type="compositionally biased region" description="Basic residues" evidence="8">
    <location>
        <begin position="24"/>
        <end position="37"/>
    </location>
</feature>
<dbReference type="SMART" id="SM01312">
    <property type="entry name" value="RTC4"/>
    <property type="match status" value="1"/>
</dbReference>
<sequence>MARGYLTKLLSFKFKYDDPEPSGKRHKRKKKHNKKKTGGSSLSTPETAAICQTEPDIDTSANQVYPCLQSPPVTTSDDLTPIDSPCGLTQSCPSDRPSIATHVNDHQESVPMLRAPSDTPHTRGDGLISLRSETTYTGVDNQIIPLAELRGNMPELRVDPDWLSIGADAPPDLNIQGTTPPGPTFFTGITLEIRTHCIYLRHNNETEVIPMGLARGWPTSIDFAALYTRVKSLSGHLWMIARKEHPSEFFENALLDWATLGRTKCQSVFYDINSFDVEQPGYYGPQGFEVLYQTLYPHFVGSGNTMTDRLAHPLSPEYFLRKVLIPEVALALIAEDLQLTPQDPLVLKTLEESRKYGLAMFPDDDSS</sequence>
<proteinExistence type="inferred from homology"/>
<comment type="similarity">
    <text evidence="4">Belongs to the RTC4 family.</text>
</comment>
<comment type="caution">
    <text evidence="10">The sequence shown here is derived from an EMBL/GenBank/DDBJ whole genome shotgun (WGS) entry which is preliminary data.</text>
</comment>
<evidence type="ECO:0000256" key="8">
    <source>
        <dbReference type="SAM" id="MobiDB-lite"/>
    </source>
</evidence>
<reference evidence="10 11" key="1">
    <citation type="submission" date="2019-05" db="EMBL/GenBank/DDBJ databases">
        <title>Emergence of the Ug99 lineage of the wheat stem rust pathogen through somatic hybridization.</title>
        <authorList>
            <person name="Li F."/>
            <person name="Upadhyaya N.M."/>
            <person name="Sperschneider J."/>
            <person name="Matny O."/>
            <person name="Nguyen-Phuc H."/>
            <person name="Mago R."/>
            <person name="Raley C."/>
            <person name="Miller M.E."/>
            <person name="Silverstein K.A.T."/>
            <person name="Henningsen E."/>
            <person name="Hirsch C.D."/>
            <person name="Visser B."/>
            <person name="Pretorius Z.A."/>
            <person name="Steffenson B.J."/>
            <person name="Schwessinger B."/>
            <person name="Dodds P.N."/>
            <person name="Figueroa M."/>
        </authorList>
    </citation>
    <scope>NUCLEOTIDE SEQUENCE [LARGE SCALE GENOMIC DNA]</scope>
    <source>
        <strain evidence="10 11">Ug99</strain>
    </source>
</reference>
<protein>
    <recommendedName>
        <fullName evidence="5">Restriction of telomere capping protein 4</fullName>
    </recommendedName>
</protein>
<feature type="region of interest" description="Disordered" evidence="8">
    <location>
        <begin position="15"/>
        <end position="47"/>
    </location>
</feature>
<dbReference type="PANTHER" id="PTHR41391:SF1">
    <property type="entry name" value="RESTRICTION OF TELOMERE CAPPING PROTEIN 4"/>
    <property type="match status" value="1"/>
</dbReference>
<evidence type="ECO:0000256" key="7">
    <source>
        <dbReference type="ARBA" id="ARBA00023242"/>
    </source>
</evidence>
<evidence type="ECO:0000256" key="1">
    <source>
        <dbReference type="ARBA" id="ARBA00002738"/>
    </source>
</evidence>
<dbReference type="PANTHER" id="PTHR41391">
    <property type="entry name" value="RESTRICTION OF TELOMERE CAPPING PROTEIN 4"/>
    <property type="match status" value="1"/>
</dbReference>
<dbReference type="Pfam" id="PF14474">
    <property type="entry name" value="RTC4"/>
    <property type="match status" value="1"/>
</dbReference>
<dbReference type="GO" id="GO:0005634">
    <property type="term" value="C:nucleus"/>
    <property type="evidence" value="ECO:0007669"/>
    <property type="project" value="UniProtKB-SubCell"/>
</dbReference>
<feature type="domain" description="Restriction of telomere capping protein 4 C-terminal" evidence="9">
    <location>
        <begin position="254"/>
        <end position="363"/>
    </location>
</feature>
<evidence type="ECO:0000256" key="3">
    <source>
        <dbReference type="ARBA" id="ARBA00004496"/>
    </source>
</evidence>
<dbReference type="GO" id="GO:0005737">
    <property type="term" value="C:cytoplasm"/>
    <property type="evidence" value="ECO:0007669"/>
    <property type="project" value="UniProtKB-SubCell"/>
</dbReference>
<name>A0A5B0S9H9_PUCGR</name>
<dbReference type="InterPro" id="IPR028094">
    <property type="entry name" value="RTC4_C"/>
</dbReference>
<organism evidence="10 11">
    <name type="scientific">Puccinia graminis f. sp. tritici</name>
    <dbReference type="NCBI Taxonomy" id="56615"/>
    <lineage>
        <taxon>Eukaryota</taxon>
        <taxon>Fungi</taxon>
        <taxon>Dikarya</taxon>
        <taxon>Basidiomycota</taxon>
        <taxon>Pucciniomycotina</taxon>
        <taxon>Pucciniomycetes</taxon>
        <taxon>Pucciniales</taxon>
        <taxon>Pucciniaceae</taxon>
        <taxon>Puccinia</taxon>
    </lineage>
</organism>
<evidence type="ECO:0000256" key="4">
    <source>
        <dbReference type="ARBA" id="ARBA00009461"/>
    </source>
</evidence>
<evidence type="ECO:0000256" key="2">
    <source>
        <dbReference type="ARBA" id="ARBA00004123"/>
    </source>
</evidence>
<evidence type="ECO:0000313" key="10">
    <source>
        <dbReference type="EMBL" id="KAA1134861.1"/>
    </source>
</evidence>
<dbReference type="InterPro" id="IPR039024">
    <property type="entry name" value="RTC4"/>
</dbReference>
<dbReference type="EMBL" id="VDEP01000044">
    <property type="protein sequence ID" value="KAA1134861.1"/>
    <property type="molecule type" value="Genomic_DNA"/>
</dbReference>
<comment type="subcellular location">
    <subcellularLocation>
        <location evidence="3">Cytoplasm</location>
    </subcellularLocation>
    <subcellularLocation>
        <location evidence="2">Nucleus</location>
    </subcellularLocation>
</comment>